<feature type="chain" id="PRO_5043138328" evidence="2">
    <location>
        <begin position="26"/>
        <end position="225"/>
    </location>
</feature>
<name>A0A183B903_9TREM</name>
<dbReference type="EMBL" id="UZAN01061465">
    <property type="protein sequence ID" value="VDP92960.1"/>
    <property type="molecule type" value="Genomic_DNA"/>
</dbReference>
<dbReference type="Proteomes" id="UP000272942">
    <property type="component" value="Unassembled WGS sequence"/>
</dbReference>
<protein>
    <submittedName>
        <fullName evidence="3 5">Uncharacterized protein</fullName>
    </submittedName>
</protein>
<organism evidence="5">
    <name type="scientific">Echinostoma caproni</name>
    <dbReference type="NCBI Taxonomy" id="27848"/>
    <lineage>
        <taxon>Eukaryota</taxon>
        <taxon>Metazoa</taxon>
        <taxon>Spiralia</taxon>
        <taxon>Lophotrochozoa</taxon>
        <taxon>Platyhelminthes</taxon>
        <taxon>Trematoda</taxon>
        <taxon>Digenea</taxon>
        <taxon>Plagiorchiida</taxon>
        <taxon>Echinostomata</taxon>
        <taxon>Echinostomatoidea</taxon>
        <taxon>Echinostomatidae</taxon>
        <taxon>Echinostoma</taxon>
    </lineage>
</organism>
<sequence>MFRYISSVFLLHLIETAYLYTTCLAESDFAPQFELPVNKAESDPAEVDIAKRSFLSFFKNIGNTIANVGKGVFNTVKNVVGGIFSRPSSSPPPPPPPPPPMAPPMSSPMSSFMPSPMSMSMRPPMSMFPQMSMSMGYPPSSVSTLPRLLMLSLMTDMMNEEAPSCPCGCRRRGGRRKITNPGQWMKSDYRTTAFPRNRWNHGYYSYFDRPIPQSTWNYPINYMDY</sequence>
<proteinExistence type="predicted"/>
<feature type="region of interest" description="Disordered" evidence="1">
    <location>
        <begin position="84"/>
        <end position="109"/>
    </location>
</feature>
<reference evidence="3 4" key="2">
    <citation type="submission" date="2018-11" db="EMBL/GenBank/DDBJ databases">
        <authorList>
            <consortium name="Pathogen Informatics"/>
        </authorList>
    </citation>
    <scope>NUCLEOTIDE SEQUENCE [LARGE SCALE GENOMIC DNA]</scope>
    <source>
        <strain evidence="3 4">Egypt</strain>
    </source>
</reference>
<evidence type="ECO:0000313" key="4">
    <source>
        <dbReference type="Proteomes" id="UP000272942"/>
    </source>
</evidence>
<feature type="signal peptide" evidence="2">
    <location>
        <begin position="1"/>
        <end position="25"/>
    </location>
</feature>
<keyword evidence="2" id="KW-0732">Signal</keyword>
<evidence type="ECO:0000313" key="5">
    <source>
        <dbReference type="WBParaSite" id="ECPE_0001572801-mRNA-1"/>
    </source>
</evidence>
<gene>
    <name evidence="3" type="ORF">ECPE_LOCUS15688</name>
</gene>
<reference evidence="5" key="1">
    <citation type="submission" date="2016-06" db="UniProtKB">
        <authorList>
            <consortium name="WormBaseParasite"/>
        </authorList>
    </citation>
    <scope>IDENTIFICATION</scope>
</reference>
<keyword evidence="4" id="KW-1185">Reference proteome</keyword>
<dbReference type="AlphaFoldDB" id="A0A183B903"/>
<accession>A0A183B903</accession>
<evidence type="ECO:0000313" key="3">
    <source>
        <dbReference type="EMBL" id="VDP92960.1"/>
    </source>
</evidence>
<dbReference type="WBParaSite" id="ECPE_0001572801-mRNA-1">
    <property type="protein sequence ID" value="ECPE_0001572801-mRNA-1"/>
    <property type="gene ID" value="ECPE_0001572801"/>
</dbReference>
<evidence type="ECO:0000256" key="1">
    <source>
        <dbReference type="SAM" id="MobiDB-lite"/>
    </source>
</evidence>
<evidence type="ECO:0000256" key="2">
    <source>
        <dbReference type="SAM" id="SignalP"/>
    </source>
</evidence>
<feature type="compositionally biased region" description="Pro residues" evidence="1">
    <location>
        <begin position="89"/>
        <end position="106"/>
    </location>
</feature>